<dbReference type="Proteomes" id="UP000316659">
    <property type="component" value="Unassembled WGS sequence"/>
</dbReference>
<reference evidence="2 3" key="1">
    <citation type="submission" date="2019-06" db="EMBL/GenBank/DDBJ databases">
        <title>Whole genome shotgun sequence of Cellulosimicrobium cellulans NBRC 15516.</title>
        <authorList>
            <person name="Hosoyama A."/>
            <person name="Uohara A."/>
            <person name="Ohji S."/>
            <person name="Ichikawa N."/>
        </authorList>
    </citation>
    <scope>NUCLEOTIDE SEQUENCE [LARGE SCALE GENOMIC DNA]</scope>
    <source>
        <strain evidence="2 3">NBRC 15516</strain>
    </source>
</reference>
<gene>
    <name evidence="2" type="ORF">CCE02nite_33200</name>
</gene>
<feature type="domain" description="DUF732" evidence="1">
    <location>
        <begin position="15"/>
        <end position="92"/>
    </location>
</feature>
<dbReference type="AlphaFoldDB" id="A0A4Y4E9J2"/>
<dbReference type="EMBL" id="BJNZ01000027">
    <property type="protein sequence ID" value="GED11321.1"/>
    <property type="molecule type" value="Genomic_DNA"/>
</dbReference>
<sequence length="104" mass="11153">MVVGLVVTGCGTSEDDERYLAIVDELLGQNSDIEFPRDDILAAGHGVCAKAGDDDPDRWLSDATDHVAKTLDTDDFTAQVLALGAAQVYCPQKVPRDLLYPSDS</sequence>
<name>A0A4Y4E9J2_CELCE</name>
<evidence type="ECO:0000313" key="3">
    <source>
        <dbReference type="Proteomes" id="UP000316659"/>
    </source>
</evidence>
<evidence type="ECO:0000259" key="1">
    <source>
        <dbReference type="Pfam" id="PF05305"/>
    </source>
</evidence>
<protein>
    <recommendedName>
        <fullName evidence="1">DUF732 domain-containing protein</fullName>
    </recommendedName>
</protein>
<evidence type="ECO:0000313" key="2">
    <source>
        <dbReference type="EMBL" id="GED11321.1"/>
    </source>
</evidence>
<organism evidence="2 3">
    <name type="scientific">Cellulosimicrobium cellulans</name>
    <name type="common">Arthrobacter luteus</name>
    <dbReference type="NCBI Taxonomy" id="1710"/>
    <lineage>
        <taxon>Bacteria</taxon>
        <taxon>Bacillati</taxon>
        <taxon>Actinomycetota</taxon>
        <taxon>Actinomycetes</taxon>
        <taxon>Micrococcales</taxon>
        <taxon>Promicromonosporaceae</taxon>
        <taxon>Cellulosimicrobium</taxon>
    </lineage>
</organism>
<proteinExistence type="predicted"/>
<accession>A0A4Y4E9J2</accession>
<dbReference type="InterPro" id="IPR007969">
    <property type="entry name" value="DUF732"/>
</dbReference>
<comment type="caution">
    <text evidence="2">The sequence shown here is derived from an EMBL/GenBank/DDBJ whole genome shotgun (WGS) entry which is preliminary data.</text>
</comment>
<dbReference type="Pfam" id="PF05305">
    <property type="entry name" value="DUF732"/>
    <property type="match status" value="1"/>
</dbReference>